<dbReference type="InterPro" id="IPR039426">
    <property type="entry name" value="TonB-dep_rcpt-like"/>
</dbReference>
<evidence type="ECO:0000256" key="9">
    <source>
        <dbReference type="ARBA" id="ARBA00023237"/>
    </source>
</evidence>
<evidence type="ECO:0000313" key="16">
    <source>
        <dbReference type="Proteomes" id="UP001267426"/>
    </source>
</evidence>
<keyword evidence="9 10" id="KW-0998">Cell outer membrane</keyword>
<keyword evidence="8 15" id="KW-0675">Receptor</keyword>
<evidence type="ECO:0000256" key="3">
    <source>
        <dbReference type="ARBA" id="ARBA00022452"/>
    </source>
</evidence>
<keyword evidence="16" id="KW-1185">Reference proteome</keyword>
<dbReference type="Gene3D" id="2.40.170.20">
    <property type="entry name" value="TonB-dependent receptor, beta-barrel domain"/>
    <property type="match status" value="1"/>
</dbReference>
<keyword evidence="2 10" id="KW-0813">Transport</keyword>
<accession>A0ABU3BLR2</accession>
<keyword evidence="5 12" id="KW-0732">Signal</keyword>
<gene>
    <name evidence="15" type="ORF">RM540_00555</name>
</gene>
<protein>
    <submittedName>
        <fullName evidence="15">TonB-dependent receptor</fullName>
    </submittedName>
</protein>
<proteinExistence type="inferred from homology"/>
<dbReference type="InterPro" id="IPR012910">
    <property type="entry name" value="Plug_dom"/>
</dbReference>
<dbReference type="PANTHER" id="PTHR30069">
    <property type="entry name" value="TONB-DEPENDENT OUTER MEMBRANE RECEPTOR"/>
    <property type="match status" value="1"/>
</dbReference>
<dbReference type="InterPro" id="IPR036942">
    <property type="entry name" value="Beta-barrel_TonB_sf"/>
</dbReference>
<dbReference type="RefSeq" id="WP_311661194.1">
    <property type="nucleotide sequence ID" value="NZ_JAVRHT010000001.1"/>
</dbReference>
<evidence type="ECO:0000256" key="5">
    <source>
        <dbReference type="ARBA" id="ARBA00022729"/>
    </source>
</evidence>
<comment type="similarity">
    <text evidence="10 11">Belongs to the TonB-dependent receptor family.</text>
</comment>
<evidence type="ECO:0000256" key="11">
    <source>
        <dbReference type="RuleBase" id="RU003357"/>
    </source>
</evidence>
<reference evidence="15 16" key="1">
    <citation type="submission" date="2023-09" db="EMBL/GenBank/DDBJ databases">
        <authorList>
            <person name="Rey-Velasco X."/>
        </authorList>
    </citation>
    <scope>NUCLEOTIDE SEQUENCE [LARGE SCALE GENOMIC DNA]</scope>
    <source>
        <strain evidence="15 16">F394</strain>
    </source>
</reference>
<dbReference type="PANTHER" id="PTHR30069:SF29">
    <property type="entry name" value="HEMOGLOBIN AND HEMOGLOBIN-HAPTOGLOBIN-BINDING PROTEIN 1-RELATED"/>
    <property type="match status" value="1"/>
</dbReference>
<evidence type="ECO:0000256" key="7">
    <source>
        <dbReference type="ARBA" id="ARBA00023136"/>
    </source>
</evidence>
<evidence type="ECO:0000256" key="1">
    <source>
        <dbReference type="ARBA" id="ARBA00004571"/>
    </source>
</evidence>
<keyword evidence="4 10" id="KW-0812">Transmembrane</keyword>
<dbReference type="CDD" id="cd01347">
    <property type="entry name" value="ligand_gated_channel"/>
    <property type="match status" value="1"/>
</dbReference>
<feature type="domain" description="TonB-dependent receptor plug" evidence="14">
    <location>
        <begin position="55"/>
        <end position="159"/>
    </location>
</feature>
<feature type="chain" id="PRO_5046667789" evidence="12">
    <location>
        <begin position="19"/>
        <end position="645"/>
    </location>
</feature>
<dbReference type="Pfam" id="PF07715">
    <property type="entry name" value="Plug"/>
    <property type="match status" value="1"/>
</dbReference>
<evidence type="ECO:0000256" key="12">
    <source>
        <dbReference type="SAM" id="SignalP"/>
    </source>
</evidence>
<comment type="subcellular location">
    <subcellularLocation>
        <location evidence="1 10">Cell outer membrane</location>
        <topology evidence="1 10">Multi-pass membrane protein</topology>
    </subcellularLocation>
</comment>
<sequence>MRLPARPFLLAAAFAALAAAPRAQTPSDPPRPAPADSVELGEVTVTATREALLTREAPVRVTVLDREALDATAAASLAGVLEARAPVHVRRYGPSGLATVTVRGASSQQALVLLDGQRLTDPQLGQVDLSLLPTALLESVEVLSGPASGLYGSDAVGGVVHLRPPRPGAPEARLGTDVGPWGERQAHVLGAGRIGGVRALVAAEATHAEDDYAFRDRSRLDAPLVTRRGWDSRQASVYATAAVGAEPGGAGRGGAGLSLWAADAERGLGGDGDVGARQWDRRVRLAAAAHRRTPWARVEAAASLQRTRLRYAAPFPAPPDRPDAIDDTGRTTAAFFDLRATTERWGGAWALALFAGAGRGEHPSLQDDALDRFAGAALSGRIAWGRATFFPSARADVYAPSGADRRLALSPQLGANVALAPSLTLKANAARAFRMPTLNDRFWQPGGNPDLRPETAWSADGGLVWSGRGVQAEASAFATWARDQIVWAPRTSTFFEPANVARTRSLGFEGSVRAARAVRLAGRPALVEGGALATYVDARDRGTDAPLRYVPRWTAKAWGGAGWGALRLDLGARLVGARFTTASGSQPLPAYLVVDAQASVRRAVGAVDLTLGLAAENLTGAQYEVVQSYPMPPRHARVRLTIRTR</sequence>
<keyword evidence="7 10" id="KW-0472">Membrane</keyword>
<evidence type="ECO:0000256" key="6">
    <source>
        <dbReference type="ARBA" id="ARBA00023077"/>
    </source>
</evidence>
<dbReference type="SUPFAM" id="SSF56935">
    <property type="entry name" value="Porins"/>
    <property type="match status" value="1"/>
</dbReference>
<evidence type="ECO:0000259" key="13">
    <source>
        <dbReference type="Pfam" id="PF00593"/>
    </source>
</evidence>
<evidence type="ECO:0000259" key="14">
    <source>
        <dbReference type="Pfam" id="PF07715"/>
    </source>
</evidence>
<comment type="caution">
    <text evidence="15">The sequence shown here is derived from an EMBL/GenBank/DDBJ whole genome shotgun (WGS) entry which is preliminary data.</text>
</comment>
<dbReference type="EMBL" id="JAVRHT010000001">
    <property type="protein sequence ID" value="MDT0630225.1"/>
    <property type="molecule type" value="Genomic_DNA"/>
</dbReference>
<feature type="domain" description="TonB-dependent receptor-like beta-barrel" evidence="13">
    <location>
        <begin position="260"/>
        <end position="618"/>
    </location>
</feature>
<dbReference type="Proteomes" id="UP001267426">
    <property type="component" value="Unassembled WGS sequence"/>
</dbReference>
<keyword evidence="3 10" id="KW-1134">Transmembrane beta strand</keyword>
<feature type="signal peptide" evidence="12">
    <location>
        <begin position="1"/>
        <end position="18"/>
    </location>
</feature>
<name>A0ABU3BLR2_9BACT</name>
<evidence type="ECO:0000313" key="15">
    <source>
        <dbReference type="EMBL" id="MDT0630225.1"/>
    </source>
</evidence>
<dbReference type="PROSITE" id="PS52016">
    <property type="entry name" value="TONB_DEPENDENT_REC_3"/>
    <property type="match status" value="1"/>
</dbReference>
<evidence type="ECO:0000256" key="10">
    <source>
        <dbReference type="PROSITE-ProRule" id="PRU01360"/>
    </source>
</evidence>
<evidence type="ECO:0000256" key="4">
    <source>
        <dbReference type="ARBA" id="ARBA00022692"/>
    </source>
</evidence>
<keyword evidence="6 11" id="KW-0798">TonB box</keyword>
<organism evidence="15 16">
    <name type="scientific">Rubrivirga litoralis</name>
    <dbReference type="NCBI Taxonomy" id="3075598"/>
    <lineage>
        <taxon>Bacteria</taxon>
        <taxon>Pseudomonadati</taxon>
        <taxon>Rhodothermota</taxon>
        <taxon>Rhodothermia</taxon>
        <taxon>Rhodothermales</taxon>
        <taxon>Rubricoccaceae</taxon>
        <taxon>Rubrivirga</taxon>
    </lineage>
</organism>
<dbReference type="InterPro" id="IPR037066">
    <property type="entry name" value="Plug_dom_sf"/>
</dbReference>
<dbReference type="Gene3D" id="2.170.130.10">
    <property type="entry name" value="TonB-dependent receptor, plug domain"/>
    <property type="match status" value="1"/>
</dbReference>
<evidence type="ECO:0000256" key="2">
    <source>
        <dbReference type="ARBA" id="ARBA00022448"/>
    </source>
</evidence>
<evidence type="ECO:0000256" key="8">
    <source>
        <dbReference type="ARBA" id="ARBA00023170"/>
    </source>
</evidence>
<dbReference type="InterPro" id="IPR000531">
    <property type="entry name" value="Beta-barrel_TonB"/>
</dbReference>
<dbReference type="Pfam" id="PF00593">
    <property type="entry name" value="TonB_dep_Rec_b-barrel"/>
    <property type="match status" value="1"/>
</dbReference>